<dbReference type="Gene3D" id="1.10.275.10">
    <property type="entry name" value="Fumarase/aspartase (N-terminal domain)"/>
    <property type="match status" value="1"/>
</dbReference>
<comment type="catalytic activity">
    <reaction evidence="12">
        <text>N(6)-(1,2-dicarboxyethyl)-AMP = fumarate + AMP</text>
        <dbReference type="Rhea" id="RHEA:16853"/>
        <dbReference type="ChEBI" id="CHEBI:29806"/>
        <dbReference type="ChEBI" id="CHEBI:57567"/>
        <dbReference type="ChEBI" id="CHEBI:456215"/>
        <dbReference type="EC" id="4.3.2.2"/>
    </reaction>
    <physiologicalReaction direction="left-to-right" evidence="12">
        <dbReference type="Rhea" id="RHEA:16854"/>
    </physiologicalReaction>
</comment>
<dbReference type="PRINTS" id="PR00149">
    <property type="entry name" value="FUMRATELYASE"/>
</dbReference>
<organism evidence="17 18">
    <name type="scientific">Candidatus Altarchaeum hamiconexum</name>
    <dbReference type="NCBI Taxonomy" id="1803513"/>
    <lineage>
        <taxon>Archaea</taxon>
        <taxon>Candidatus Altarchaeota</taxon>
        <taxon>Candidatus Altiarchaeia</taxon>
        <taxon>Candidatus Altarchaeales</taxon>
        <taxon>Candidatus Altarchaeaceae</taxon>
        <taxon>Candidatus Altarchaeum</taxon>
    </lineage>
</organism>
<gene>
    <name evidence="17" type="ORF">GW779_02900</name>
    <name evidence="16" type="ORF">GW910_00005</name>
</gene>
<dbReference type="UniPathway" id="UPA00075">
    <property type="reaction ID" value="UER00336"/>
</dbReference>
<dbReference type="SUPFAM" id="SSF48557">
    <property type="entry name" value="L-aspartase-like"/>
    <property type="match status" value="1"/>
</dbReference>
<evidence type="ECO:0000256" key="8">
    <source>
        <dbReference type="ARBA" id="ARBA00023239"/>
    </source>
</evidence>
<evidence type="ECO:0000256" key="14">
    <source>
        <dbReference type="RuleBase" id="RU361172"/>
    </source>
</evidence>
<dbReference type="GO" id="GO:0070626">
    <property type="term" value="F:(S)-2-(5-amino-1-(5-phospho-D-ribosyl)imidazole-4-carboxamido) succinate lyase (fumarate-forming) activity"/>
    <property type="evidence" value="ECO:0007669"/>
    <property type="project" value="TreeGrafter"/>
</dbReference>
<dbReference type="GO" id="GO:0044208">
    <property type="term" value="P:'de novo' AMP biosynthetic process"/>
    <property type="evidence" value="ECO:0007669"/>
    <property type="project" value="UniProtKB-UniPathway"/>
</dbReference>
<dbReference type="UniPathway" id="UPA00074">
    <property type="reaction ID" value="UER00132"/>
</dbReference>
<dbReference type="Pfam" id="PF10397">
    <property type="entry name" value="ADSL_C"/>
    <property type="match status" value="1"/>
</dbReference>
<dbReference type="PANTHER" id="PTHR43172:SF1">
    <property type="entry name" value="ADENYLOSUCCINATE LYASE"/>
    <property type="match status" value="1"/>
</dbReference>
<dbReference type="InterPro" id="IPR000362">
    <property type="entry name" value="Fumarate_lyase_fam"/>
</dbReference>
<evidence type="ECO:0000256" key="1">
    <source>
        <dbReference type="ARBA" id="ARBA00004706"/>
    </source>
</evidence>
<comment type="subunit">
    <text evidence="4">Homotetramer. Residues from neighboring subunits contribute catalytic and substrate-binding residues to each active site.</text>
</comment>
<comment type="function">
    <text evidence="10">Catalyzes two reactions in de novo purine nucleotide biosynthesis. Catalyzes the breakdown of 5-aminoimidazole- (N-succinylocarboxamide) ribotide (SAICAR or 2-[5-amino-1-(5-phospho-beta-D-ribosyl)imidazole-4-carboxamido]succinate) to 5-aminoimidazole-4-carboxamide ribotide (AICAR or 5-amino-1-(5-phospho-beta-D-ribosyl)imidazole-4-carboxamide) and fumarate, and of adenylosuccinate (ADS or N(6)-(1,2-dicarboxyethyl)-AMP) to adenosine monophosphate (AMP) and fumarate.</text>
</comment>
<evidence type="ECO:0000256" key="4">
    <source>
        <dbReference type="ARBA" id="ARBA00011668"/>
    </source>
</evidence>
<evidence type="ECO:0000256" key="12">
    <source>
        <dbReference type="ARBA" id="ARBA00049115"/>
    </source>
</evidence>
<comment type="pathway">
    <text evidence="1 14">Purine metabolism; IMP biosynthesis via de novo pathway; 5-amino-1-(5-phospho-D-ribosyl)imidazole-4-carboxamide from 5-amino-1-(5-phospho-D-ribosyl)imidazole-4-carboxylate: step 2/2.</text>
</comment>
<dbReference type="Gene3D" id="1.20.200.10">
    <property type="entry name" value="Fumarase/aspartase (Central domain)"/>
    <property type="match status" value="1"/>
</dbReference>
<dbReference type="InterPro" id="IPR008948">
    <property type="entry name" value="L-Aspartase-like"/>
</dbReference>
<proteinExistence type="inferred from homology"/>
<evidence type="ECO:0000256" key="6">
    <source>
        <dbReference type="ARBA" id="ARBA00017058"/>
    </source>
</evidence>
<reference evidence="17" key="1">
    <citation type="submission" date="2019-11" db="EMBL/GenBank/DDBJ databases">
        <title>Lipid analysis of CO2-rich subsurface aquifers suggests an autotrophy-based deep biosphere with lysolipids enriched in CPR bacteria.</title>
        <authorList>
            <person name="Probst A.J."/>
            <person name="Elling F.J."/>
            <person name="Castelle C.J."/>
            <person name="Zhu Q."/>
            <person name="Elvert M."/>
            <person name="Birarda G."/>
            <person name="Holman H.-Y."/>
            <person name="Lane K.R."/>
            <person name="Ladd B."/>
            <person name="Ryan M.C."/>
            <person name="Woyke T."/>
            <person name="Hinrichs K.-U."/>
            <person name="Banfield J.F."/>
        </authorList>
    </citation>
    <scope>NUCLEOTIDE SEQUENCE</scope>
    <source>
        <strain evidence="16">CG_2015-01_33_1645</strain>
        <strain evidence="17">CG_2015-04_33_537</strain>
    </source>
</reference>
<evidence type="ECO:0000256" key="9">
    <source>
        <dbReference type="ARBA" id="ARBA00024477"/>
    </source>
</evidence>
<protein>
    <recommendedName>
        <fullName evidence="6 13">Adenylosuccinate lyase</fullName>
        <shortName evidence="14">ASL</shortName>
        <ecNumber evidence="5 13">4.3.2.2</ecNumber>
    </recommendedName>
    <alternativeName>
        <fullName evidence="11 14">Adenylosuccinase</fullName>
    </alternativeName>
</protein>
<dbReference type="AlphaFoldDB" id="A0A8J8CIV3"/>
<evidence type="ECO:0000259" key="15">
    <source>
        <dbReference type="SMART" id="SM00998"/>
    </source>
</evidence>
<dbReference type="Gene3D" id="1.10.40.30">
    <property type="entry name" value="Fumarase/aspartase (C-terminal domain)"/>
    <property type="match status" value="1"/>
</dbReference>
<keyword evidence="8 14" id="KW-0456">Lyase</keyword>
<dbReference type="NCBIfam" id="TIGR00928">
    <property type="entry name" value="purB"/>
    <property type="match status" value="1"/>
</dbReference>
<dbReference type="PROSITE" id="PS00163">
    <property type="entry name" value="FUMARATE_LYASES"/>
    <property type="match status" value="1"/>
</dbReference>
<evidence type="ECO:0000313" key="17">
    <source>
        <dbReference type="EMBL" id="NCS91355.1"/>
    </source>
</evidence>
<evidence type="ECO:0000256" key="10">
    <source>
        <dbReference type="ARBA" id="ARBA00025012"/>
    </source>
</evidence>
<dbReference type="Proteomes" id="UP000738826">
    <property type="component" value="Unassembled WGS sequence"/>
</dbReference>
<dbReference type="CDD" id="cd01360">
    <property type="entry name" value="Adenylsuccinate_lyase_1"/>
    <property type="match status" value="1"/>
</dbReference>
<dbReference type="InterPro" id="IPR019468">
    <property type="entry name" value="AdenyloSucc_lyase_C"/>
</dbReference>
<comment type="catalytic activity">
    <reaction evidence="9">
        <text>(2S)-2-[5-amino-1-(5-phospho-beta-D-ribosyl)imidazole-4-carboxamido]succinate = 5-amino-1-(5-phospho-beta-D-ribosyl)imidazole-4-carboxamide + fumarate</text>
        <dbReference type="Rhea" id="RHEA:23920"/>
        <dbReference type="ChEBI" id="CHEBI:29806"/>
        <dbReference type="ChEBI" id="CHEBI:58443"/>
        <dbReference type="ChEBI" id="CHEBI:58475"/>
        <dbReference type="EC" id="4.3.2.2"/>
    </reaction>
    <physiologicalReaction direction="left-to-right" evidence="9">
        <dbReference type="Rhea" id="RHEA:23921"/>
    </physiologicalReaction>
</comment>
<comment type="caution">
    <text evidence="17">The sequence shown here is derived from an EMBL/GenBank/DDBJ whole genome shotgun (WGS) entry which is preliminary data.</text>
</comment>
<comment type="similarity">
    <text evidence="3 14">Belongs to the lyase 1 family. Adenylosuccinate lyase subfamily.</text>
</comment>
<feature type="domain" description="Adenylosuccinate lyase C-terminal" evidence="15">
    <location>
        <begin position="362"/>
        <end position="451"/>
    </location>
</feature>
<dbReference type="FunFam" id="1.20.200.10:FF:000008">
    <property type="entry name" value="Adenylosuccinate lyase"/>
    <property type="match status" value="1"/>
</dbReference>
<dbReference type="InterPro" id="IPR020557">
    <property type="entry name" value="Fumarate_lyase_CS"/>
</dbReference>
<dbReference type="SMART" id="SM00998">
    <property type="entry name" value="ADSL_C"/>
    <property type="match status" value="1"/>
</dbReference>
<dbReference type="EMBL" id="JAACVF010000001">
    <property type="protein sequence ID" value="NCN64457.1"/>
    <property type="molecule type" value="Genomic_DNA"/>
</dbReference>
<dbReference type="Pfam" id="PF00206">
    <property type="entry name" value="Lyase_1"/>
    <property type="match status" value="1"/>
</dbReference>
<name>A0A8J8CIV3_9ARCH</name>
<dbReference type="Proteomes" id="UP000768163">
    <property type="component" value="Unassembled WGS sequence"/>
</dbReference>
<evidence type="ECO:0000313" key="16">
    <source>
        <dbReference type="EMBL" id="NCN64457.1"/>
    </source>
</evidence>
<dbReference type="InterPro" id="IPR004769">
    <property type="entry name" value="Pur_lyase"/>
</dbReference>
<dbReference type="InterPro" id="IPR022761">
    <property type="entry name" value="Fumarate_lyase_N"/>
</dbReference>
<evidence type="ECO:0000256" key="7">
    <source>
        <dbReference type="ARBA" id="ARBA00022755"/>
    </source>
</evidence>
<keyword evidence="7 14" id="KW-0658">Purine biosynthesis</keyword>
<dbReference type="PANTHER" id="PTHR43172">
    <property type="entry name" value="ADENYLOSUCCINATE LYASE"/>
    <property type="match status" value="1"/>
</dbReference>
<evidence type="ECO:0000256" key="5">
    <source>
        <dbReference type="ARBA" id="ARBA00012339"/>
    </source>
</evidence>
<dbReference type="GO" id="GO:0004018">
    <property type="term" value="F:N6-(1,2-dicarboxyethyl)AMP AMP-lyase (fumarate-forming) activity"/>
    <property type="evidence" value="ECO:0007669"/>
    <property type="project" value="UniProtKB-UniRule"/>
</dbReference>
<comment type="pathway">
    <text evidence="2 14">Purine metabolism; AMP biosynthesis via de novo pathway; AMP from IMP: step 2/2.</text>
</comment>
<dbReference type="GO" id="GO:0006189">
    <property type="term" value="P:'de novo' IMP biosynthetic process"/>
    <property type="evidence" value="ECO:0007669"/>
    <property type="project" value="UniProtKB-UniPathway"/>
</dbReference>
<dbReference type="PRINTS" id="PR00145">
    <property type="entry name" value="ARGSUCLYASE"/>
</dbReference>
<evidence type="ECO:0000256" key="3">
    <source>
        <dbReference type="ARBA" id="ARBA00008273"/>
    </source>
</evidence>
<dbReference type="FunFam" id="1.10.40.30:FF:000007">
    <property type="entry name" value="Adenylosuccinate lyase"/>
    <property type="match status" value="1"/>
</dbReference>
<dbReference type="GO" id="GO:0005829">
    <property type="term" value="C:cytosol"/>
    <property type="evidence" value="ECO:0007669"/>
    <property type="project" value="TreeGrafter"/>
</dbReference>
<dbReference type="EMBL" id="JAACQH010000049">
    <property type="protein sequence ID" value="NCS91355.1"/>
    <property type="molecule type" value="Genomic_DNA"/>
</dbReference>
<evidence type="ECO:0000256" key="11">
    <source>
        <dbReference type="ARBA" id="ARBA00030717"/>
    </source>
</evidence>
<sequence>MIHPIEYRYGRKEVKEIFDEEKRLEYMLKVECALVKAHYKAGNINDEGIVKEVEKKANLNFVRICRVKEIENEINHDVMAVVKGLSEVCEGDASKFIHLGITSNDVIDTANALQFADFVKFLESDLLNLRKTLVEQAERNKQLVCIGRTHGQHAIPTTYGMKFAIYAMEIQRHIERLNEYKKRLLVGKISGAVGTYATLGNKGIKIEKEVVQQLNLTPAEISNQVVQRDRYAEFFIHLALIAKTLEKIAVEIRNLQRTEIDEIAEHFEKGKQVGSSTMPQKRNPITGERICGIVRIIVGNAIASLDNIPLWHERDLTNSSAERIIIPEICILSDYILNLAIKLIKNLEFRSENIDRNLNLTNGMIMSECLMINLTKKGLGRQEAHELVRECAMRVYESRSKGDVNKGNINFRDVLLSDKKIRKFLTEDEIRQALNPKNYIGLAVKKVEEICEILRKQ</sequence>
<evidence type="ECO:0000256" key="2">
    <source>
        <dbReference type="ARBA" id="ARBA00004734"/>
    </source>
</evidence>
<evidence type="ECO:0000256" key="13">
    <source>
        <dbReference type="NCBIfam" id="TIGR00928"/>
    </source>
</evidence>
<dbReference type="InterPro" id="IPR024083">
    <property type="entry name" value="Fumarase/histidase_N"/>
</dbReference>
<dbReference type="EC" id="4.3.2.2" evidence="5 13"/>
<accession>A0A8J8CIV3</accession>
<evidence type="ECO:0000313" key="18">
    <source>
        <dbReference type="Proteomes" id="UP000738826"/>
    </source>
</evidence>